<dbReference type="EMBL" id="BSNE01000011">
    <property type="protein sequence ID" value="GLQ02652.1"/>
    <property type="molecule type" value="Genomic_DNA"/>
</dbReference>
<dbReference type="RefSeq" id="WP_096038877.1">
    <property type="nucleotide sequence ID" value="NZ_BJXY01000034.1"/>
</dbReference>
<evidence type="ECO:0000313" key="2">
    <source>
        <dbReference type="EMBL" id="GLQ02652.1"/>
    </source>
</evidence>
<keyword evidence="1" id="KW-0812">Transmembrane</keyword>
<accession>A0AA37S301</accession>
<keyword evidence="3" id="KW-1185">Reference proteome</keyword>
<reference evidence="2" key="2">
    <citation type="submission" date="2023-01" db="EMBL/GenBank/DDBJ databases">
        <title>Draft genome sequence of Pseudoalteromonas tetraodonis strain NBRC 103034.</title>
        <authorList>
            <person name="Sun Q."/>
            <person name="Mori K."/>
        </authorList>
    </citation>
    <scope>NUCLEOTIDE SEQUENCE</scope>
    <source>
        <strain evidence="2">NBRC 103034</strain>
    </source>
</reference>
<reference evidence="2" key="1">
    <citation type="journal article" date="2014" name="Int. J. Syst. Evol. Microbiol.">
        <title>Complete genome sequence of Corynebacterium casei LMG S-19264T (=DSM 44701T), isolated from a smear-ripened cheese.</title>
        <authorList>
            <consortium name="US DOE Joint Genome Institute (JGI-PGF)"/>
            <person name="Walter F."/>
            <person name="Albersmeier A."/>
            <person name="Kalinowski J."/>
            <person name="Ruckert C."/>
        </authorList>
    </citation>
    <scope>NUCLEOTIDE SEQUENCE</scope>
    <source>
        <strain evidence="2">NBRC 103034</strain>
    </source>
</reference>
<name>A0AA37S301_9GAMM</name>
<dbReference type="AlphaFoldDB" id="A0AA37S301"/>
<proteinExistence type="predicted"/>
<feature type="transmembrane region" description="Helical" evidence="1">
    <location>
        <begin position="15"/>
        <end position="32"/>
    </location>
</feature>
<keyword evidence="1" id="KW-0472">Membrane</keyword>
<comment type="caution">
    <text evidence="2">The sequence shown here is derived from an EMBL/GenBank/DDBJ whole genome shotgun (WGS) entry which is preliminary data.</text>
</comment>
<evidence type="ECO:0000313" key="3">
    <source>
        <dbReference type="Proteomes" id="UP001161408"/>
    </source>
</evidence>
<protein>
    <submittedName>
        <fullName evidence="2">Uncharacterized protein</fullName>
    </submittedName>
</protein>
<keyword evidence="1" id="KW-1133">Transmembrane helix</keyword>
<sequence length="246" mass="27478">MNYNNNTNQNNGEGGAELVFLLIIIAAVYYFFSESEPEEKPEYILTAETRINQLNKTLDYYGSLRSRATSNCQNFATELHNKGHFNVYHSTFHGTNSLWDLNKHTASNKLTPLRSCSVKQVNFDQKGTANNLVMLCETGGGGWTTNRVLASCAIDDEFNVSKINVYSGKSFHIMEGTGTGGPGNFAGKLVSGKVKFEIYKNKYIDYVNDSFLKGLNNRKSMDELVSDTKSKISKAEWNLEFLAKNG</sequence>
<gene>
    <name evidence="2" type="ORF">GCM10007914_15330</name>
</gene>
<organism evidence="2 3">
    <name type="scientific">Pseudoalteromonas tetraodonis GFC</name>
    <dbReference type="NCBI Taxonomy" id="1315271"/>
    <lineage>
        <taxon>Bacteria</taxon>
        <taxon>Pseudomonadati</taxon>
        <taxon>Pseudomonadota</taxon>
        <taxon>Gammaproteobacteria</taxon>
        <taxon>Alteromonadales</taxon>
        <taxon>Pseudoalteromonadaceae</taxon>
        <taxon>Pseudoalteromonas</taxon>
    </lineage>
</organism>
<evidence type="ECO:0000256" key="1">
    <source>
        <dbReference type="SAM" id="Phobius"/>
    </source>
</evidence>
<dbReference type="Proteomes" id="UP001161408">
    <property type="component" value="Unassembled WGS sequence"/>
</dbReference>